<geneLocation type="plasmid" evidence="8 9">
    <name>pR132503</name>
</geneLocation>
<dbReference type="HAMAP" id="MF_00090">
    <property type="entry name" value="PIMT"/>
    <property type="match status" value="1"/>
</dbReference>
<dbReference type="OrthoDB" id="9810066at2"/>
<evidence type="ECO:0000256" key="5">
    <source>
        <dbReference type="ARBA" id="ARBA00022679"/>
    </source>
</evidence>
<dbReference type="EMBL" id="CP001625">
    <property type="protein sequence ID" value="ACS60677.1"/>
    <property type="molecule type" value="Genomic_DNA"/>
</dbReference>
<dbReference type="PANTHER" id="PTHR31299">
    <property type="entry name" value="ESTERASE, PUTATIVE (AFU_ORTHOLOGUE AFUA_1G05850)-RELATED"/>
    <property type="match status" value="1"/>
</dbReference>
<dbReference type="PANTHER" id="PTHR31299:SF0">
    <property type="entry name" value="ESTERASE, PUTATIVE (AFU_ORTHOLOGUE AFUA_1G05850)-RELATED"/>
    <property type="match status" value="1"/>
</dbReference>
<dbReference type="InterPro" id="IPR007815">
    <property type="entry name" value="Emycin_Estase"/>
</dbReference>
<dbReference type="CDD" id="cd02440">
    <property type="entry name" value="AdoMet_MTases"/>
    <property type="match status" value="1"/>
</dbReference>
<dbReference type="NCBIfam" id="TIGR00080">
    <property type="entry name" value="pimt"/>
    <property type="match status" value="1"/>
</dbReference>
<dbReference type="GO" id="GO:0005737">
    <property type="term" value="C:cytoplasm"/>
    <property type="evidence" value="ECO:0007669"/>
    <property type="project" value="UniProtKB-SubCell"/>
</dbReference>
<organism evidence="8 9">
    <name type="scientific">Rhizobium leguminosarum bv. trifolii (strain WSM1325)</name>
    <dbReference type="NCBI Taxonomy" id="395491"/>
    <lineage>
        <taxon>Bacteria</taxon>
        <taxon>Pseudomonadati</taxon>
        <taxon>Pseudomonadota</taxon>
        <taxon>Alphaproteobacteria</taxon>
        <taxon>Hyphomicrobiales</taxon>
        <taxon>Rhizobiaceae</taxon>
        <taxon>Rhizobium/Agrobacterium group</taxon>
        <taxon>Rhizobium</taxon>
    </lineage>
</organism>
<keyword evidence="4 7" id="KW-0489">Methyltransferase</keyword>
<dbReference type="SUPFAM" id="SSF53335">
    <property type="entry name" value="S-adenosyl-L-methionine-dependent methyltransferases"/>
    <property type="match status" value="1"/>
</dbReference>
<dbReference type="GO" id="GO:0032259">
    <property type="term" value="P:methylation"/>
    <property type="evidence" value="ECO:0007669"/>
    <property type="project" value="UniProtKB-KW"/>
</dbReference>
<dbReference type="SUPFAM" id="SSF159501">
    <property type="entry name" value="EreA/ChaN-like"/>
    <property type="match status" value="1"/>
</dbReference>
<evidence type="ECO:0000256" key="1">
    <source>
        <dbReference type="ARBA" id="ARBA00004496"/>
    </source>
</evidence>
<comment type="similarity">
    <text evidence="2 7">Belongs to the methyltransferase superfamily. L-isoaspartyl/D-aspartyl protein methyltransferase family.</text>
</comment>
<gene>
    <name evidence="7" type="primary">pcm</name>
    <name evidence="8" type="ordered locus">Rleg_5912</name>
</gene>
<keyword evidence="3 7" id="KW-0963">Cytoplasm</keyword>
<dbReference type="HOGENOM" id="CLU_026490_1_0_5"/>
<protein>
    <recommendedName>
        <fullName evidence="7">Protein-L-isoaspartate O-methyltransferase</fullName>
        <ecNumber evidence="7">2.1.1.77</ecNumber>
    </recommendedName>
    <alternativeName>
        <fullName evidence="7">L-isoaspartyl protein carboxyl methyltransferase</fullName>
    </alternativeName>
    <alternativeName>
        <fullName evidence="7">Protein L-isoaspartyl methyltransferase</fullName>
    </alternativeName>
    <alternativeName>
        <fullName evidence="7">Protein-beta-aspartate methyltransferase</fullName>
        <shortName evidence="7">PIMT</shortName>
    </alternativeName>
</protein>
<dbReference type="Proteomes" id="UP000002256">
    <property type="component" value="Plasmid pR132503"/>
</dbReference>
<dbReference type="InterPro" id="IPR052036">
    <property type="entry name" value="Hydrolase/PRTase-associated"/>
</dbReference>
<comment type="catalytic activity">
    <reaction evidence="7">
        <text>[protein]-L-isoaspartate + S-adenosyl-L-methionine = [protein]-L-isoaspartate alpha-methyl ester + S-adenosyl-L-homocysteine</text>
        <dbReference type="Rhea" id="RHEA:12705"/>
        <dbReference type="Rhea" id="RHEA-COMP:12143"/>
        <dbReference type="Rhea" id="RHEA-COMP:12144"/>
        <dbReference type="ChEBI" id="CHEBI:57856"/>
        <dbReference type="ChEBI" id="CHEBI:59789"/>
        <dbReference type="ChEBI" id="CHEBI:90596"/>
        <dbReference type="ChEBI" id="CHEBI:90598"/>
        <dbReference type="EC" id="2.1.1.77"/>
    </reaction>
</comment>
<keyword evidence="6 7" id="KW-0949">S-adenosyl-L-methionine</keyword>
<dbReference type="Gene3D" id="3.30.1870.10">
    <property type="entry name" value="EreA-like, domain 2"/>
    <property type="match status" value="1"/>
</dbReference>
<dbReference type="KEGG" id="rlg:Rleg_5912"/>
<dbReference type="CDD" id="cd14728">
    <property type="entry name" value="Ere-like"/>
    <property type="match status" value="1"/>
</dbReference>
<evidence type="ECO:0000256" key="4">
    <source>
        <dbReference type="ARBA" id="ARBA00022603"/>
    </source>
</evidence>
<dbReference type="GO" id="GO:0030091">
    <property type="term" value="P:protein repair"/>
    <property type="evidence" value="ECO:0007669"/>
    <property type="project" value="UniProtKB-UniRule"/>
</dbReference>
<reference evidence="8 9" key="1">
    <citation type="journal article" date="2010" name="Stand. Genomic Sci.">
        <title>Complete genome sequence of Rhizobium leguminosarum bv. trifolii strain WSM1325, an effective microsymbiont of annual Mediterranean clovers.</title>
        <authorList>
            <person name="Reeve W."/>
            <person name="O'Hara G."/>
            <person name="Chain P."/>
            <person name="Ardley J."/>
            <person name="Brau L."/>
            <person name="Nandesena K."/>
            <person name="Tiwari R."/>
            <person name="Copeland A."/>
            <person name="Nolan M."/>
            <person name="Han C."/>
            <person name="Brettin T."/>
            <person name="Land M."/>
            <person name="Ovchinikova G."/>
            <person name="Ivanova N."/>
            <person name="Mavromatis K."/>
            <person name="Markowitz V."/>
            <person name="Kyrpides N."/>
            <person name="Melino V."/>
            <person name="Denton M."/>
            <person name="Yates R."/>
            <person name="Howieson J."/>
        </authorList>
    </citation>
    <scope>NUCLEOTIDE SEQUENCE [LARGE SCALE GENOMIC DNA]</scope>
    <source>
        <strain evidence="9">WSM1325</strain>
        <plasmid evidence="9">Plasmid pR132503</plasmid>
    </source>
</reference>
<comment type="subcellular location">
    <subcellularLocation>
        <location evidence="1 7">Cytoplasm</location>
    </subcellularLocation>
</comment>
<sequence>MLDFAFARHRMVETQIARRGVRDERVLAALRRVARESFVDEGFEEFAYEDSPLPIGSGQTISQPFIVARMAEAAEIEPSDRVLEIGTGSGYAAAILAELASEVFTMERHGELASEAERRLHQSGYSNVTVKAGDGTLGWPEKAPFDAIVVAAGGPSVPVSLQEQLEIGGRLVIPVGEHPEEQRLLRITRMSATKFEEEDLGGVMFVPLVGAEGWIEQDDELSPHPVRKSLPELIGEAAEELPAIDDSGFGALFDRFGDRRVILLGEASHGTSEFYRARAAITKHLIEKHGFTIVAVEADWPDAAYLNRYVRGRPRPSEILAPFQRFPQWMWRNTEVAAFIDWLRQHNAGIEDASRQVGFYGLDLYNMSGSIAAVLAYLDETDPGAAAIARERYGCLTPWQNEPSTYGRAALRSGYETCEDAVIKQCRELLERSLSQEDGDLLDAQQNARLIASAEKYYRIMYYGGAATWNLRDRHMFETLDQLLGAGGPESRAVVWAHNSHIGDARHTEMGSGRDELNIGQLCRERYGDQVALIGFGTHAGRVACASDWDSDMEIKDISPSLPGSIERLCHDSGKHSFLLDFGRSDTLHNALRARRQQRFIGVIYRPETERLSHYMEAAVSSQFDAFVWFDQTSPVTPLAGPTKGSGKMPDTFPFGM</sequence>
<dbReference type="InterPro" id="IPR000682">
    <property type="entry name" value="PCMT"/>
</dbReference>
<evidence type="ECO:0000313" key="9">
    <source>
        <dbReference type="Proteomes" id="UP000002256"/>
    </source>
</evidence>
<dbReference type="EC" id="2.1.1.77" evidence="7"/>
<evidence type="ECO:0000256" key="7">
    <source>
        <dbReference type="HAMAP-Rule" id="MF_00090"/>
    </source>
</evidence>
<evidence type="ECO:0000256" key="6">
    <source>
        <dbReference type="ARBA" id="ARBA00022691"/>
    </source>
</evidence>
<feature type="active site" evidence="7">
    <location>
        <position position="62"/>
    </location>
</feature>
<dbReference type="Gene3D" id="3.40.50.150">
    <property type="entry name" value="Vaccinia Virus protein VP39"/>
    <property type="match status" value="1"/>
</dbReference>
<dbReference type="GO" id="GO:0046677">
    <property type="term" value="P:response to antibiotic"/>
    <property type="evidence" value="ECO:0007669"/>
    <property type="project" value="InterPro"/>
</dbReference>
<dbReference type="NCBIfam" id="NF001453">
    <property type="entry name" value="PRK00312.1"/>
    <property type="match status" value="1"/>
</dbReference>
<dbReference type="PROSITE" id="PS01279">
    <property type="entry name" value="PCMT"/>
    <property type="match status" value="1"/>
</dbReference>
<dbReference type="FunFam" id="3.40.50.150:FF:000010">
    <property type="entry name" value="Protein-L-isoaspartate O-methyltransferase"/>
    <property type="match status" value="1"/>
</dbReference>
<keyword evidence="8" id="KW-0614">Plasmid</keyword>
<evidence type="ECO:0000256" key="3">
    <source>
        <dbReference type="ARBA" id="ARBA00022490"/>
    </source>
</evidence>
<dbReference type="Pfam" id="PF01135">
    <property type="entry name" value="PCMT"/>
    <property type="match status" value="1"/>
</dbReference>
<dbReference type="Gene3D" id="3.40.1660.10">
    <property type="entry name" value="EreA-like (biosynthetic domain)"/>
    <property type="match status" value="1"/>
</dbReference>
<evidence type="ECO:0000256" key="2">
    <source>
        <dbReference type="ARBA" id="ARBA00005369"/>
    </source>
</evidence>
<proteinExistence type="inferred from homology"/>
<evidence type="ECO:0000313" key="8">
    <source>
        <dbReference type="EMBL" id="ACS60677.1"/>
    </source>
</evidence>
<dbReference type="InterPro" id="IPR029063">
    <property type="entry name" value="SAM-dependent_MTases_sf"/>
</dbReference>
<name>C6B8E5_RHILS</name>
<keyword evidence="5 7" id="KW-0808">Transferase</keyword>
<accession>C6B8E5</accession>
<dbReference type="Pfam" id="PF05139">
    <property type="entry name" value="Erythro_esteras"/>
    <property type="match status" value="1"/>
</dbReference>
<comment type="function">
    <text evidence="7">Catalyzes the methyl esterification of L-isoaspartyl residues in peptides and proteins that result from spontaneous decomposition of normal L-aspartyl and L-asparaginyl residues. It plays a role in the repair and/or degradation of damaged proteins.</text>
</comment>
<dbReference type="AlphaFoldDB" id="C6B8E5"/>
<dbReference type="GO" id="GO:0004719">
    <property type="term" value="F:protein-L-isoaspartate (D-aspartate) O-methyltransferase activity"/>
    <property type="evidence" value="ECO:0007669"/>
    <property type="project" value="UniProtKB-UniRule"/>
</dbReference>